<evidence type="ECO:0000313" key="2">
    <source>
        <dbReference type="EMBL" id="ORY83919.1"/>
    </source>
</evidence>
<proteinExistence type="predicted"/>
<reference evidence="2 3" key="1">
    <citation type="submission" date="2016-07" db="EMBL/GenBank/DDBJ databases">
        <title>Pervasive Adenine N6-methylation of Active Genes in Fungi.</title>
        <authorList>
            <consortium name="DOE Joint Genome Institute"/>
            <person name="Mondo S.J."/>
            <person name="Dannebaum R.O."/>
            <person name="Kuo R.C."/>
            <person name="Labutti K."/>
            <person name="Haridas S."/>
            <person name="Kuo A."/>
            <person name="Salamov A."/>
            <person name="Ahrendt S.R."/>
            <person name="Lipzen A."/>
            <person name="Sullivan W."/>
            <person name="Andreopoulos W.B."/>
            <person name="Clum A."/>
            <person name="Lindquist E."/>
            <person name="Daum C."/>
            <person name="Ramamoorthy G.K."/>
            <person name="Gryganskyi A."/>
            <person name="Culley D."/>
            <person name="Magnuson J.K."/>
            <person name="James T.Y."/>
            <person name="O'Malley M.A."/>
            <person name="Stajich J.E."/>
            <person name="Spatafora J.W."/>
            <person name="Visel A."/>
            <person name="Grigoriev I.V."/>
        </authorList>
    </citation>
    <scope>NUCLEOTIDE SEQUENCE [LARGE SCALE GENOMIC DNA]</scope>
    <source>
        <strain evidence="2 3">12-1054</strain>
    </source>
</reference>
<feature type="region of interest" description="Disordered" evidence="1">
    <location>
        <begin position="1"/>
        <end position="74"/>
    </location>
</feature>
<dbReference type="GeneID" id="63787741"/>
<dbReference type="EMBL" id="MCFI01000007">
    <property type="protein sequence ID" value="ORY83919.1"/>
    <property type="molecule type" value="Genomic_DNA"/>
</dbReference>
<keyword evidence="3" id="KW-1185">Reference proteome</keyword>
<dbReference type="AlphaFoldDB" id="A0A1Y2FJ13"/>
<feature type="region of interest" description="Disordered" evidence="1">
    <location>
        <begin position="146"/>
        <end position="170"/>
    </location>
</feature>
<feature type="compositionally biased region" description="Basic residues" evidence="1">
    <location>
        <begin position="51"/>
        <end position="60"/>
    </location>
</feature>
<comment type="caution">
    <text evidence="2">The sequence shown here is derived from an EMBL/GenBank/DDBJ whole genome shotgun (WGS) entry which is preliminary data.</text>
</comment>
<protein>
    <submittedName>
        <fullName evidence="2">Uncharacterized protein</fullName>
    </submittedName>
</protein>
<dbReference type="RefSeq" id="XP_040726214.1">
    <property type="nucleotide sequence ID" value="XM_040871142.1"/>
</dbReference>
<name>A0A1Y2FJ13_PROLT</name>
<dbReference type="Proteomes" id="UP000193685">
    <property type="component" value="Unassembled WGS sequence"/>
</dbReference>
<evidence type="ECO:0000256" key="1">
    <source>
        <dbReference type="SAM" id="MobiDB-lite"/>
    </source>
</evidence>
<accession>A0A1Y2FJ13</accession>
<gene>
    <name evidence="2" type="ORF">BCR37DRAFT_392363</name>
</gene>
<sequence length="188" mass="21177">MPRPLRRPKQAGELTNQEHRLTVKSAHRPFEPKVTTIAPSGTHEYAARPTRQGRAKKCAPRRSAERNQRAARPFQEISVNARPIHMEKQFMVAAKRNKVKTTRAAIQGSKAAGHAPVTLRETSHENEAALDDSEADASVAFVAPDEELPLHKKETVQKQNSTPNDDFREIDDWELSFEDVSSPFYSDQ</sequence>
<evidence type="ECO:0000313" key="3">
    <source>
        <dbReference type="Proteomes" id="UP000193685"/>
    </source>
</evidence>
<organism evidence="2 3">
    <name type="scientific">Protomyces lactucae-debilis</name>
    <dbReference type="NCBI Taxonomy" id="2754530"/>
    <lineage>
        <taxon>Eukaryota</taxon>
        <taxon>Fungi</taxon>
        <taxon>Dikarya</taxon>
        <taxon>Ascomycota</taxon>
        <taxon>Taphrinomycotina</taxon>
        <taxon>Taphrinomycetes</taxon>
        <taxon>Taphrinales</taxon>
        <taxon>Protomycetaceae</taxon>
        <taxon>Protomyces</taxon>
    </lineage>
</organism>